<dbReference type="Gene3D" id="1.10.268.10">
    <property type="entry name" value="Topoisomerase, domain 3"/>
    <property type="match status" value="1"/>
</dbReference>
<dbReference type="InterPro" id="IPR006142">
    <property type="entry name" value="INTEIN"/>
</dbReference>
<dbReference type="PROSITE" id="PS50818">
    <property type="entry name" value="INTEIN_C_TER"/>
    <property type="match status" value="1"/>
</dbReference>
<dbReference type="InterPro" id="IPR030934">
    <property type="entry name" value="Intein_C"/>
</dbReference>
<keyword evidence="15" id="KW-0175">Coiled coil</keyword>
<dbReference type="InterPro" id="IPR004042">
    <property type="entry name" value="Intein_endonuc_central"/>
</dbReference>
<dbReference type="CDD" id="cd00187">
    <property type="entry name" value="TOP4c"/>
    <property type="match status" value="1"/>
</dbReference>
<proteinExistence type="inferred from homology"/>
<feature type="domain" description="DOD-type homing endonuclease" evidence="16">
    <location>
        <begin position="267"/>
        <end position="409"/>
    </location>
</feature>
<evidence type="ECO:0000256" key="4">
    <source>
        <dbReference type="ARBA" id="ARBA00012895"/>
    </source>
</evidence>
<evidence type="ECO:0000256" key="12">
    <source>
        <dbReference type="ARBA" id="ARBA00023235"/>
    </source>
</evidence>
<dbReference type="PANTHER" id="PTHR43493">
    <property type="entry name" value="DNA GYRASE/TOPOISOMERASE SUBUNIT A"/>
    <property type="match status" value="1"/>
</dbReference>
<evidence type="ECO:0000313" key="18">
    <source>
        <dbReference type="EMBL" id="BDG61878.1"/>
    </source>
</evidence>
<evidence type="ECO:0000256" key="5">
    <source>
        <dbReference type="ARBA" id="ARBA00022490"/>
    </source>
</evidence>
<dbReference type="SUPFAM" id="SSF56719">
    <property type="entry name" value="Type II DNA topoisomerase"/>
    <property type="match status" value="2"/>
</dbReference>
<dbReference type="FunFam" id="1.10.268.10:FF:000001">
    <property type="entry name" value="DNA gyrase subunit A"/>
    <property type="match status" value="1"/>
</dbReference>
<dbReference type="InterPro" id="IPR035516">
    <property type="entry name" value="Gyrase/topoIV_suA_C"/>
</dbReference>
<accession>A0AA35G9V7</accession>
<dbReference type="InterPro" id="IPR013757">
    <property type="entry name" value="Topo_IIA_A_a_sf"/>
</dbReference>
<dbReference type="SUPFAM" id="SSF51294">
    <property type="entry name" value="Hedgehog/intein (Hint) domain"/>
    <property type="match status" value="1"/>
</dbReference>
<dbReference type="GO" id="GO:0034335">
    <property type="term" value="F:DNA negative supercoiling activity"/>
    <property type="evidence" value="ECO:0007669"/>
    <property type="project" value="UniProtKB-ARBA"/>
</dbReference>
<dbReference type="GO" id="GO:0004519">
    <property type="term" value="F:endonuclease activity"/>
    <property type="evidence" value="ECO:0007669"/>
    <property type="project" value="InterPro"/>
</dbReference>
<dbReference type="SUPFAM" id="SSF101904">
    <property type="entry name" value="GyrA/ParC C-terminal domain-like"/>
    <property type="match status" value="1"/>
</dbReference>
<dbReference type="GO" id="GO:0016539">
    <property type="term" value="P:intein-mediated protein splicing"/>
    <property type="evidence" value="ECO:0007669"/>
    <property type="project" value="InterPro"/>
</dbReference>
<evidence type="ECO:0000259" key="16">
    <source>
        <dbReference type="PROSITE" id="PS50819"/>
    </source>
</evidence>
<dbReference type="NCBIfam" id="NF004043">
    <property type="entry name" value="PRK05560.1"/>
    <property type="match status" value="1"/>
</dbReference>
<feature type="coiled-coil region" evidence="15">
    <location>
        <begin position="869"/>
        <end position="924"/>
    </location>
</feature>
<dbReference type="NCBIfam" id="TIGR01063">
    <property type="entry name" value="gyrA"/>
    <property type="match status" value="1"/>
</dbReference>
<dbReference type="GO" id="GO:0006265">
    <property type="term" value="P:DNA topological change"/>
    <property type="evidence" value="ECO:0007669"/>
    <property type="project" value="UniProtKB-UniRule"/>
</dbReference>
<dbReference type="InterPro" id="IPR013760">
    <property type="entry name" value="Topo_IIA-like_dom_sf"/>
</dbReference>
<dbReference type="InterPro" id="IPR036844">
    <property type="entry name" value="Hint_dom_sf"/>
</dbReference>
<dbReference type="PROSITE" id="PS50817">
    <property type="entry name" value="INTEIN_N_TER"/>
    <property type="match status" value="1"/>
</dbReference>
<protein>
    <recommendedName>
        <fullName evidence="13">DNA gyrase subunit A</fullName>
        <ecNumber evidence="4">5.6.2.2</ecNumber>
    </recommendedName>
</protein>
<feature type="active site" description="O-(5'-phospho-DNA)-tyrosine intermediate" evidence="14">
    <location>
        <position position="123"/>
    </location>
</feature>
<dbReference type="SMART" id="SM00434">
    <property type="entry name" value="TOP4c"/>
    <property type="match status" value="1"/>
</dbReference>
<dbReference type="AlphaFoldDB" id="A0AA35G9V7"/>
<keyword evidence="7" id="KW-0068">Autocatalytic cleavage</keyword>
<dbReference type="GO" id="GO:0005524">
    <property type="term" value="F:ATP binding"/>
    <property type="evidence" value="ECO:0007669"/>
    <property type="project" value="UniProtKB-KW"/>
</dbReference>
<dbReference type="Pfam" id="PF03989">
    <property type="entry name" value="DNA_gyraseA_C"/>
    <property type="match status" value="6"/>
</dbReference>
<dbReference type="CDD" id="cd00081">
    <property type="entry name" value="Hint"/>
    <property type="match status" value="1"/>
</dbReference>
<dbReference type="EMBL" id="AP025628">
    <property type="protein sequence ID" value="BDG61878.1"/>
    <property type="molecule type" value="Genomic_DNA"/>
</dbReference>
<evidence type="ECO:0000256" key="2">
    <source>
        <dbReference type="ARBA" id="ARBA00001978"/>
    </source>
</evidence>
<dbReference type="GO" id="GO:0009330">
    <property type="term" value="C:DNA topoisomerase type II (double strand cut, ATP-hydrolyzing) complex"/>
    <property type="evidence" value="ECO:0007669"/>
    <property type="project" value="TreeGrafter"/>
</dbReference>
<evidence type="ECO:0000256" key="13">
    <source>
        <dbReference type="ARBA" id="ARBA00026190"/>
    </source>
</evidence>
<dbReference type="SMART" id="SM00305">
    <property type="entry name" value="HintC"/>
    <property type="match status" value="1"/>
</dbReference>
<gene>
    <name evidence="18" type="ORF">caldi_29680</name>
</gene>
<dbReference type="NCBIfam" id="TIGR01445">
    <property type="entry name" value="intein_Nterm"/>
    <property type="match status" value="1"/>
</dbReference>
<keyword evidence="11 14" id="KW-0238">DNA-binding</keyword>
<evidence type="ECO:0000256" key="10">
    <source>
        <dbReference type="ARBA" id="ARBA00023029"/>
    </source>
</evidence>
<evidence type="ECO:0000259" key="17">
    <source>
        <dbReference type="PROSITE" id="PS52040"/>
    </source>
</evidence>
<keyword evidence="8" id="KW-0067">ATP-binding</keyword>
<dbReference type="InterPro" id="IPR006691">
    <property type="entry name" value="GyrA/parC_rep"/>
</dbReference>
<dbReference type="PRINTS" id="PR00379">
    <property type="entry name" value="INTEIN"/>
</dbReference>
<feature type="domain" description="Topo IIA-type catalytic" evidence="17">
    <location>
        <begin position="35"/>
        <end position="938"/>
    </location>
</feature>
<comment type="catalytic activity">
    <reaction evidence="1 14">
        <text>ATP-dependent breakage, passage and rejoining of double-stranded DNA.</text>
        <dbReference type="EC" id="5.6.2.2"/>
    </reaction>
</comment>
<dbReference type="PROSITE" id="PS50819">
    <property type="entry name" value="INTEIN_ENDONUCLEASE"/>
    <property type="match status" value="1"/>
</dbReference>
<comment type="similarity">
    <text evidence="3">Belongs to the type II topoisomerase GyrA/ParC subunit family.</text>
</comment>
<dbReference type="InterPro" id="IPR013758">
    <property type="entry name" value="Topo_IIA_A/C_ab"/>
</dbReference>
<dbReference type="Gene3D" id="3.90.199.10">
    <property type="entry name" value="Topoisomerase II, domain 5"/>
    <property type="match status" value="2"/>
</dbReference>
<evidence type="ECO:0000256" key="7">
    <source>
        <dbReference type="ARBA" id="ARBA00022813"/>
    </source>
</evidence>
<evidence type="ECO:0000256" key="15">
    <source>
        <dbReference type="SAM" id="Coils"/>
    </source>
</evidence>
<dbReference type="Proteomes" id="UP001163687">
    <property type="component" value="Chromosome"/>
</dbReference>
<evidence type="ECO:0000256" key="9">
    <source>
        <dbReference type="ARBA" id="ARBA00023000"/>
    </source>
</evidence>
<reference evidence="18" key="1">
    <citation type="submission" date="2022-03" db="EMBL/GenBank/DDBJ databases">
        <title>Complete genome sequence of Caldinitratiruptor microaerophilus.</title>
        <authorList>
            <person name="Mukaiyama R."/>
            <person name="Nishiyama T."/>
            <person name="Ueda K."/>
        </authorList>
    </citation>
    <scope>NUCLEOTIDE SEQUENCE</scope>
    <source>
        <strain evidence="18">JCM 16183</strain>
    </source>
</reference>
<dbReference type="InterPro" id="IPR003586">
    <property type="entry name" value="Hint_dom_C"/>
</dbReference>
<dbReference type="SMART" id="SM00306">
    <property type="entry name" value="HintN"/>
    <property type="match status" value="1"/>
</dbReference>
<sequence length="1253" mass="140936">MSIEQPQNILRTDIEQEVKKSFITYAMSVIVSRALPDVRDGLKPVQRRILYAMNEAGNTADRPYRKSAKTVGDVMGNYHPHGDMAIYDALVRMAQDWNLRVPLIDGQGNFGSIDGDPPAAMRYCVTGDTLVVTDQGLVRIDRLSPDGREDVSIRVLSARGVVNTASKWFDSGRWPTRRVVTRYGYEVTGTTNHPLLCWVQGEDGTPDLVWKTIAQIRPGDWLVLDRSEALWPQDPVDITGLHPELPPGSRVERHELPARLDKDLAFLLGALVAEGTVRDQVIEFTNVPGPFAEAFQEAWLRVFPTCRLHVFLREAVGYGRKPFYQMQVVSRQVVTFLRGLGLGGRSAQREIPPAVLQSPQPVAAAFLRGLFEGDGAVERSGRAMLRASLVSASRTLLRQVQTLLLRFGIVSMLRRDESRGTYRLLLVGRRNLQAFAEKIGFVSPAKQEALAQALRTYSGRALSRTDFIPFLSDFVRTRAGRGEREWLSRHNFDRPDRLAEALPRLSRVMAAADLDWIRELAQGTYFFDQVIAVEDAGEHTVYSIRVDSACHSFVANGFVNHNTEARLSRIAGEMLRDIDKDTVDFVDNYDNSLREPVVLPSRFPNLLVNGSSGIAVGMATNIPPHNLGEVIDALFAMIDRPQITSEELMAYVKGPDFPTGALILGRDEIRKAYTTGRGSITLRARAHIEVDRRDRSRILITELPYMVNKAKLIARIAELVREHKIEGITDLRDESDRTGLRIAIEVRRDASARVILNLLYKHTPLQTTFPVHMLALVDGRPRTLNLRDALWHYLQHQKDVIVRRSRFDLKKAEDRAHIVEGLLKALDVIDEVIRTIRESPDTDTARTRLMQRFGFTEVQAQHILDMQLRRLTALERNKLEEEYQELQDRIAYLRAVLASESLQYKIIRQELAEIKEKYADERRTRIVDESGELDVEDLVAQEDIVVTLTHLGYVKRMPVTTYRSQRRGGRGITGATTREEDFVEHLFITTTHHSLMFFTDRGRCFRLKAHEIPEASRTARGTALINLINLEPGEKIQAVIPIRDAEGEGFLFFATRQGYVKKTPLAEYANVRSSGLIAIRLEEGDGVVGVRRTTGQQEIILVSSAGYALRFHEDDVRPMGRDARGVKGIELDEGAAVIGMDVVQPDADLLVATRMAMGKRTPLAEYPTYRRGARGVKTFNLTARTGDLVAIKTVREQSELFLITERGILIRMPAAQVRQTGRIAQGVILMNLEPGDSLVAVAEALTRDDEDGE</sequence>
<evidence type="ECO:0000256" key="14">
    <source>
        <dbReference type="PROSITE-ProRule" id="PRU01384"/>
    </source>
</evidence>
<dbReference type="InterPro" id="IPR050220">
    <property type="entry name" value="Type_II_DNA_Topoisomerases"/>
</dbReference>
<evidence type="ECO:0000256" key="3">
    <source>
        <dbReference type="ARBA" id="ARBA00008263"/>
    </source>
</evidence>
<dbReference type="GO" id="GO:0005737">
    <property type="term" value="C:cytoplasm"/>
    <property type="evidence" value="ECO:0007669"/>
    <property type="project" value="TreeGrafter"/>
</dbReference>
<dbReference type="InterPro" id="IPR004860">
    <property type="entry name" value="LAGLIDADG_dom"/>
</dbReference>
<dbReference type="PROSITE" id="PS52040">
    <property type="entry name" value="TOPO_IIA"/>
    <property type="match status" value="1"/>
</dbReference>
<evidence type="ECO:0000256" key="8">
    <source>
        <dbReference type="ARBA" id="ARBA00022840"/>
    </source>
</evidence>
<dbReference type="InterPro" id="IPR003587">
    <property type="entry name" value="Hint_dom_N"/>
</dbReference>
<keyword evidence="10 14" id="KW-0799">Topoisomerase</keyword>
<dbReference type="FunFam" id="2.120.10.90:FF:000004">
    <property type="entry name" value="DNA gyrase subunit A"/>
    <property type="match status" value="1"/>
</dbReference>
<keyword evidence="6" id="KW-0547">Nucleotide-binding</keyword>
<dbReference type="SUPFAM" id="SSF55608">
    <property type="entry name" value="Homing endonucleases"/>
    <property type="match status" value="1"/>
</dbReference>
<evidence type="ECO:0000256" key="6">
    <source>
        <dbReference type="ARBA" id="ARBA00022741"/>
    </source>
</evidence>
<dbReference type="FunFam" id="3.30.1360.40:FF:000002">
    <property type="entry name" value="DNA gyrase subunit A"/>
    <property type="match status" value="1"/>
</dbReference>
<dbReference type="Pfam" id="PF00521">
    <property type="entry name" value="DNA_topoisoIV"/>
    <property type="match status" value="2"/>
</dbReference>
<dbReference type="Gene3D" id="3.10.28.10">
    <property type="entry name" value="Homing endonucleases"/>
    <property type="match status" value="1"/>
</dbReference>
<evidence type="ECO:0000256" key="11">
    <source>
        <dbReference type="ARBA" id="ARBA00023125"/>
    </source>
</evidence>
<keyword evidence="5" id="KW-0963">Cytoplasm</keyword>
<evidence type="ECO:0000256" key="1">
    <source>
        <dbReference type="ARBA" id="ARBA00000185"/>
    </source>
</evidence>
<dbReference type="KEGG" id="cmic:caldi_29680"/>
<keyword evidence="12 14" id="KW-0413">Isomerase</keyword>
<name>A0AA35G9V7_9FIRM</name>
<dbReference type="InterPro" id="IPR006141">
    <property type="entry name" value="Intein_N"/>
</dbReference>
<dbReference type="InterPro" id="IPR027434">
    <property type="entry name" value="Homing_endonucl"/>
</dbReference>
<keyword evidence="19" id="KW-1185">Reference proteome</keyword>
<dbReference type="PANTHER" id="PTHR43493:SF5">
    <property type="entry name" value="DNA GYRASE SUBUNIT A, CHLOROPLASTIC_MITOCHONDRIAL"/>
    <property type="match status" value="1"/>
</dbReference>
<dbReference type="GO" id="GO:0003677">
    <property type="term" value="F:DNA binding"/>
    <property type="evidence" value="ECO:0007669"/>
    <property type="project" value="UniProtKB-UniRule"/>
</dbReference>
<keyword evidence="9" id="KW-0651">Protein splicing</keyword>
<dbReference type="Gene3D" id="2.120.10.90">
    <property type="entry name" value="DNA gyrase/topoisomerase IV, subunit A, C-terminal"/>
    <property type="match status" value="1"/>
</dbReference>
<dbReference type="Gene3D" id="3.30.1360.40">
    <property type="match status" value="1"/>
</dbReference>
<dbReference type="Gene3D" id="2.170.16.10">
    <property type="entry name" value="Hedgehog/Intein (Hint) domain"/>
    <property type="match status" value="2"/>
</dbReference>
<dbReference type="InterPro" id="IPR002205">
    <property type="entry name" value="Topo_IIA_dom_A"/>
</dbReference>
<organism evidence="18 19">
    <name type="scientific">Caldinitratiruptor microaerophilus</name>
    <dbReference type="NCBI Taxonomy" id="671077"/>
    <lineage>
        <taxon>Bacteria</taxon>
        <taxon>Bacillati</taxon>
        <taxon>Bacillota</taxon>
        <taxon>Clostridia</taxon>
        <taxon>Eubacteriales</taxon>
        <taxon>Symbiobacteriaceae</taxon>
        <taxon>Caldinitratiruptor</taxon>
    </lineage>
</organism>
<evidence type="ECO:0000313" key="19">
    <source>
        <dbReference type="Proteomes" id="UP001163687"/>
    </source>
</evidence>
<comment type="function">
    <text evidence="2">A type II topoisomerase that negatively supercoils closed circular double-stranded (ds) DNA in an ATP-dependent manner to modulate DNA topology and maintain chromosomes in an underwound state. Negative supercoiling favors strand separation, and DNA replication, transcription, recombination and repair, all of which involve strand separation. Also able to catalyze the interconversion of other topological isomers of dsDNA rings, including catenanes and knotted rings. Type II topoisomerases break and join 2 DNA strands simultaneously in an ATP-dependent manner.</text>
</comment>
<dbReference type="EC" id="5.6.2.2" evidence="4"/>
<dbReference type="Pfam" id="PF14528">
    <property type="entry name" value="LAGLIDADG_3"/>
    <property type="match status" value="1"/>
</dbReference>